<dbReference type="EMBL" id="AP026966">
    <property type="protein sequence ID" value="BDT59313.1"/>
    <property type="molecule type" value="Genomic_DNA"/>
</dbReference>
<dbReference type="InterPro" id="IPR005302">
    <property type="entry name" value="MoCF_Sase_C"/>
</dbReference>
<feature type="domain" description="MOSC" evidence="1">
    <location>
        <begin position="13"/>
        <end position="142"/>
    </location>
</feature>
<dbReference type="Pfam" id="PF03473">
    <property type="entry name" value="MOSC"/>
    <property type="match status" value="1"/>
</dbReference>
<sequence length="227" mass="23977">MSRRLGTVLAIAARAPNAAAPTARERVHALAGCGLAGDIHADPRSPRQLLLAGAPAYRALGLPPQALRENLLLDLDTAAFVSGTVLRIGAQVRLRLSFQCEACGSLDRHAPGLAHAIGARRGILARVLTGGEIRVGDPVAVLEERLPALPEDWRERVARVVEAVPPEHVIGYADLAHVAGVQSSYCRAFPRLLARLGPAYAARAVSARAGTALARWDGAGFHARAER</sequence>
<keyword evidence="3" id="KW-1185">Reference proteome</keyword>
<evidence type="ECO:0000259" key="1">
    <source>
        <dbReference type="PROSITE" id="PS51340"/>
    </source>
</evidence>
<protein>
    <recommendedName>
        <fullName evidence="1">MOSC domain-containing protein</fullName>
    </recommendedName>
</protein>
<dbReference type="RefSeq" id="WP_281907951.1">
    <property type="nucleotide sequence ID" value="NZ_AP026966.1"/>
</dbReference>
<dbReference type="Proteomes" id="UP001163336">
    <property type="component" value="Chromosome"/>
</dbReference>
<gene>
    <name evidence="2" type="ORF">MasN3_28070</name>
</gene>
<dbReference type="PROSITE" id="PS51340">
    <property type="entry name" value="MOSC"/>
    <property type="match status" value="1"/>
</dbReference>
<proteinExistence type="predicted"/>
<reference evidence="2" key="1">
    <citation type="submission" date="2022-11" db="EMBL/GenBank/DDBJ databases">
        <title>Isolation and characterization of PLA-degrading bacterium Massilia sp. from Antarctic soil.</title>
        <authorList>
            <person name="Sato K."/>
            <person name="Gomez-Fuentes C."/>
            <person name="Ahmad S.A."/>
            <person name="Zulkharnain A."/>
        </authorList>
    </citation>
    <scope>NUCLEOTIDE SEQUENCE</scope>
    <source>
        <strain evidence="2">N-3</strain>
    </source>
</reference>
<name>A0ABM8C7V5_9BURK</name>
<organism evidence="2 3">
    <name type="scientific">Massilia varians</name>
    <dbReference type="NCBI Taxonomy" id="457921"/>
    <lineage>
        <taxon>Bacteria</taxon>
        <taxon>Pseudomonadati</taxon>
        <taxon>Pseudomonadota</taxon>
        <taxon>Betaproteobacteria</taxon>
        <taxon>Burkholderiales</taxon>
        <taxon>Oxalobacteraceae</taxon>
        <taxon>Telluria group</taxon>
        <taxon>Massilia</taxon>
    </lineage>
</organism>
<evidence type="ECO:0000313" key="2">
    <source>
        <dbReference type="EMBL" id="BDT59313.1"/>
    </source>
</evidence>
<evidence type="ECO:0000313" key="3">
    <source>
        <dbReference type="Proteomes" id="UP001163336"/>
    </source>
</evidence>
<dbReference type="InterPro" id="IPR011037">
    <property type="entry name" value="Pyrv_Knase-like_insert_dom_sf"/>
</dbReference>
<accession>A0ABM8C7V5</accession>
<dbReference type="Gene3D" id="2.40.33.20">
    <property type="entry name" value="PK beta-barrel domain-like"/>
    <property type="match status" value="1"/>
</dbReference>
<dbReference type="SUPFAM" id="SSF50800">
    <property type="entry name" value="PK beta-barrel domain-like"/>
    <property type="match status" value="1"/>
</dbReference>